<comment type="catalytic activity">
    <reaction evidence="8">
        <text>L-glutamate + ATP = L-glutamyl 5-phosphate + ADP</text>
        <dbReference type="Rhea" id="RHEA:14877"/>
        <dbReference type="ChEBI" id="CHEBI:29985"/>
        <dbReference type="ChEBI" id="CHEBI:30616"/>
        <dbReference type="ChEBI" id="CHEBI:58274"/>
        <dbReference type="ChEBI" id="CHEBI:456216"/>
        <dbReference type="EC" id="2.7.2.11"/>
    </reaction>
</comment>
<feature type="binding site" evidence="8">
    <location>
        <begin position="168"/>
        <end position="169"/>
    </location>
    <ligand>
        <name>ATP</name>
        <dbReference type="ChEBI" id="CHEBI:30616"/>
    </ligand>
</feature>
<name>A0ABS2QS96_9BACI</name>
<dbReference type="CDD" id="cd21157">
    <property type="entry name" value="PUA_G5K"/>
    <property type="match status" value="1"/>
</dbReference>
<comment type="pathway">
    <text evidence="8">Amino-acid biosynthesis; L-proline biosynthesis; L-glutamate 5-semialdehyde from L-glutamate: step 1/2.</text>
</comment>
<feature type="binding site" evidence="8">
    <location>
        <position position="136"/>
    </location>
    <ligand>
        <name>substrate</name>
    </ligand>
</feature>
<evidence type="ECO:0000256" key="7">
    <source>
        <dbReference type="ARBA" id="ARBA00022840"/>
    </source>
</evidence>
<dbReference type="CDD" id="cd04242">
    <property type="entry name" value="AAK_G5K_ProB"/>
    <property type="match status" value="1"/>
</dbReference>
<dbReference type="NCBIfam" id="TIGR01027">
    <property type="entry name" value="proB"/>
    <property type="match status" value="1"/>
</dbReference>
<evidence type="ECO:0000256" key="6">
    <source>
        <dbReference type="ARBA" id="ARBA00022777"/>
    </source>
</evidence>
<dbReference type="InterPro" id="IPR036393">
    <property type="entry name" value="AceGlu_kinase-like_sf"/>
</dbReference>
<evidence type="ECO:0000313" key="11">
    <source>
        <dbReference type="Proteomes" id="UP000809829"/>
    </source>
</evidence>
<dbReference type="Pfam" id="PF01472">
    <property type="entry name" value="PUA"/>
    <property type="match status" value="1"/>
</dbReference>
<dbReference type="EC" id="2.7.2.11" evidence="8"/>
<keyword evidence="6 8" id="KW-0418">Kinase</keyword>
<dbReference type="InterPro" id="IPR036974">
    <property type="entry name" value="PUA_sf"/>
</dbReference>
<dbReference type="InterPro" id="IPR001048">
    <property type="entry name" value="Asp/Glu/Uridylate_kinase"/>
</dbReference>
<dbReference type="SUPFAM" id="SSF53633">
    <property type="entry name" value="Carbamate kinase-like"/>
    <property type="match status" value="1"/>
</dbReference>
<evidence type="ECO:0000259" key="9">
    <source>
        <dbReference type="SMART" id="SM00359"/>
    </source>
</evidence>
<gene>
    <name evidence="8" type="primary">proB</name>
    <name evidence="10" type="ORF">JOC83_000919</name>
</gene>
<dbReference type="InterPro" id="IPR019797">
    <property type="entry name" value="Glutamate_5-kinase_CS"/>
</dbReference>
<organism evidence="10 11">
    <name type="scientific">Priestia iocasae</name>
    <dbReference type="NCBI Taxonomy" id="2291674"/>
    <lineage>
        <taxon>Bacteria</taxon>
        <taxon>Bacillati</taxon>
        <taxon>Bacillota</taxon>
        <taxon>Bacilli</taxon>
        <taxon>Bacillales</taxon>
        <taxon>Bacillaceae</taxon>
        <taxon>Priestia</taxon>
    </lineage>
</organism>
<dbReference type="SUPFAM" id="SSF88697">
    <property type="entry name" value="PUA domain-like"/>
    <property type="match status" value="1"/>
</dbReference>
<evidence type="ECO:0000256" key="3">
    <source>
        <dbReference type="ARBA" id="ARBA00022650"/>
    </source>
</evidence>
<comment type="caution">
    <text evidence="10">The sequence shown here is derived from an EMBL/GenBank/DDBJ whole genome shotgun (WGS) entry which is preliminary data.</text>
</comment>
<feature type="binding site" evidence="8">
    <location>
        <position position="148"/>
    </location>
    <ligand>
        <name>substrate</name>
    </ligand>
</feature>
<dbReference type="InterPro" id="IPR041739">
    <property type="entry name" value="G5K_ProB"/>
</dbReference>
<feature type="domain" description="PUA" evidence="9">
    <location>
        <begin position="277"/>
        <end position="357"/>
    </location>
</feature>
<dbReference type="EMBL" id="JAFBFC010000001">
    <property type="protein sequence ID" value="MBM7702093.1"/>
    <property type="molecule type" value="Genomic_DNA"/>
</dbReference>
<dbReference type="Pfam" id="PF00696">
    <property type="entry name" value="AA_kinase"/>
    <property type="match status" value="1"/>
</dbReference>
<accession>A0ABS2QS96</accession>
<dbReference type="InterPro" id="IPR005715">
    <property type="entry name" value="Glu_5kinase/COase_Synthase"/>
</dbReference>
<evidence type="ECO:0000256" key="5">
    <source>
        <dbReference type="ARBA" id="ARBA00022741"/>
    </source>
</evidence>
<evidence type="ECO:0000256" key="8">
    <source>
        <dbReference type="HAMAP-Rule" id="MF_00456"/>
    </source>
</evidence>
<keyword evidence="7 8" id="KW-0067">ATP-binding</keyword>
<dbReference type="PROSITE" id="PS50890">
    <property type="entry name" value="PUA"/>
    <property type="match status" value="1"/>
</dbReference>
<dbReference type="Gene3D" id="2.30.130.10">
    <property type="entry name" value="PUA domain"/>
    <property type="match status" value="1"/>
</dbReference>
<dbReference type="PRINTS" id="PR00474">
    <property type="entry name" value="GLU5KINASE"/>
</dbReference>
<comment type="function">
    <text evidence="8">Catalyzes the transfer of a phosphate group to glutamate to form L-glutamate 5-phosphate.</text>
</comment>
<dbReference type="Proteomes" id="UP000809829">
    <property type="component" value="Unassembled WGS sequence"/>
</dbReference>
<dbReference type="InterPro" id="IPR002478">
    <property type="entry name" value="PUA"/>
</dbReference>
<dbReference type="GO" id="GO:0004349">
    <property type="term" value="F:glutamate 5-kinase activity"/>
    <property type="evidence" value="ECO:0007669"/>
    <property type="project" value="UniProtKB-EC"/>
</dbReference>
<keyword evidence="3 8" id="KW-0641">Proline biosynthesis</keyword>
<feature type="binding site" evidence="8">
    <location>
        <position position="49"/>
    </location>
    <ligand>
        <name>substrate</name>
    </ligand>
</feature>
<sequence>MKKQRIVVKIGSSSLTNDSGALSEQKMRDHVEALAFLKQQGHEVILISSGAVAAGFGSLGYPTRPKTVAGKQAAAAVGQGLLMQGYLSLFSEYSIVPAQMLLTREDFYSQERFRNLYSAMSELLDRGMLPIINENDSVSIEELTFGDNDMLSALVSGFLHANALIILTDINGLYDGNPTVSKSAKKYHFIPTVTDELLGVAGDSGSSVGTGGMKSKLLAAKKALSLGVSVFVGKGEGKEKLVDMLAGKGDGTYIGGPFQTQMQMKKQWIAHHSQVAGVIEIDEGAEKALIQNGKSLLPVGITTVMGTFNALDVVVVRNQKGQMIGKGQIHYSSEDLQKVKGLPSEQAKSYSINQRAEVIHRDNWVTVEKERV</sequence>
<feature type="binding site" evidence="8">
    <location>
        <position position="9"/>
    </location>
    <ligand>
        <name>ATP</name>
        <dbReference type="ChEBI" id="CHEBI:30616"/>
    </ligand>
</feature>
<proteinExistence type="inferred from homology"/>
<keyword evidence="4 8" id="KW-0808">Transferase</keyword>
<dbReference type="HAMAP" id="MF_00456">
    <property type="entry name" value="ProB"/>
    <property type="match status" value="1"/>
</dbReference>
<evidence type="ECO:0000256" key="4">
    <source>
        <dbReference type="ARBA" id="ARBA00022679"/>
    </source>
</evidence>
<evidence type="ECO:0000256" key="1">
    <source>
        <dbReference type="ARBA" id="ARBA00022490"/>
    </source>
</evidence>
<dbReference type="InterPro" id="IPR001057">
    <property type="entry name" value="Glu/AcGlu_kinase"/>
</dbReference>
<dbReference type="PIRSF" id="PIRSF000729">
    <property type="entry name" value="GK"/>
    <property type="match status" value="1"/>
</dbReference>
<comment type="subcellular location">
    <subcellularLocation>
        <location evidence="8">Cytoplasm</location>
    </subcellularLocation>
</comment>
<evidence type="ECO:0000313" key="10">
    <source>
        <dbReference type="EMBL" id="MBM7702093.1"/>
    </source>
</evidence>
<keyword evidence="11" id="KW-1185">Reference proteome</keyword>
<dbReference type="Gene3D" id="3.40.1160.10">
    <property type="entry name" value="Acetylglutamate kinase-like"/>
    <property type="match status" value="1"/>
</dbReference>
<protein>
    <recommendedName>
        <fullName evidence="8">Glutamate 5-kinase</fullName>
        <ecNumber evidence="8">2.7.2.11</ecNumber>
    </recommendedName>
    <alternativeName>
        <fullName evidence="8">Gamma-glutamyl kinase</fullName>
        <shortName evidence="8">GK</shortName>
    </alternativeName>
</protein>
<dbReference type="SMART" id="SM00359">
    <property type="entry name" value="PUA"/>
    <property type="match status" value="1"/>
</dbReference>
<comment type="similarity">
    <text evidence="8">Belongs to the glutamate 5-kinase family.</text>
</comment>
<keyword evidence="1 8" id="KW-0963">Cytoplasm</keyword>
<dbReference type="PROSITE" id="PS00902">
    <property type="entry name" value="GLUTAMATE_5_KINASE"/>
    <property type="match status" value="1"/>
</dbReference>
<keyword evidence="5 8" id="KW-0547">Nucleotide-binding</keyword>
<reference evidence="10 11" key="1">
    <citation type="submission" date="2021-01" db="EMBL/GenBank/DDBJ databases">
        <title>Genomic Encyclopedia of Type Strains, Phase IV (KMG-IV): sequencing the most valuable type-strain genomes for metagenomic binning, comparative biology and taxonomic classification.</title>
        <authorList>
            <person name="Goeker M."/>
        </authorList>
    </citation>
    <scope>NUCLEOTIDE SEQUENCE [LARGE SCALE GENOMIC DNA]</scope>
    <source>
        <strain evidence="10 11">DSM 104297</strain>
    </source>
</reference>
<dbReference type="PANTHER" id="PTHR43654:SF1">
    <property type="entry name" value="ISOPENTENYL PHOSPHATE KINASE"/>
    <property type="match status" value="1"/>
</dbReference>
<dbReference type="InterPro" id="IPR015947">
    <property type="entry name" value="PUA-like_sf"/>
</dbReference>
<evidence type="ECO:0000256" key="2">
    <source>
        <dbReference type="ARBA" id="ARBA00022605"/>
    </source>
</evidence>
<dbReference type="InterPro" id="IPR011529">
    <property type="entry name" value="Glu_5kinase"/>
</dbReference>
<dbReference type="PANTHER" id="PTHR43654">
    <property type="entry name" value="GLUTAMATE 5-KINASE"/>
    <property type="match status" value="1"/>
</dbReference>
<feature type="binding site" evidence="8">
    <location>
        <begin position="210"/>
        <end position="216"/>
    </location>
    <ligand>
        <name>ATP</name>
        <dbReference type="ChEBI" id="CHEBI:30616"/>
    </ligand>
</feature>
<keyword evidence="2 8" id="KW-0028">Amino-acid biosynthesis</keyword>
<dbReference type="RefSeq" id="WP_205184374.1">
    <property type="nucleotide sequence ID" value="NZ_JAFBFC010000001.1"/>
</dbReference>